<comment type="caution">
    <text evidence="3">The sequence shown here is derived from an EMBL/GenBank/DDBJ whole genome shotgun (WGS) entry which is preliminary data.</text>
</comment>
<evidence type="ECO:0000313" key="4">
    <source>
        <dbReference type="Proteomes" id="UP001500542"/>
    </source>
</evidence>
<keyword evidence="4" id="KW-1185">Reference proteome</keyword>
<feature type="region of interest" description="Disordered" evidence="1">
    <location>
        <begin position="281"/>
        <end position="307"/>
    </location>
</feature>
<evidence type="ECO:0000259" key="2">
    <source>
        <dbReference type="Pfam" id="PF06114"/>
    </source>
</evidence>
<reference evidence="4" key="1">
    <citation type="journal article" date="2019" name="Int. J. Syst. Evol. Microbiol.">
        <title>The Global Catalogue of Microorganisms (GCM) 10K type strain sequencing project: providing services to taxonomists for standard genome sequencing and annotation.</title>
        <authorList>
            <consortium name="The Broad Institute Genomics Platform"/>
            <consortium name="The Broad Institute Genome Sequencing Center for Infectious Disease"/>
            <person name="Wu L."/>
            <person name="Ma J."/>
        </authorList>
    </citation>
    <scope>NUCLEOTIDE SEQUENCE [LARGE SCALE GENOMIC DNA]</scope>
    <source>
        <strain evidence="4">JCM 10977</strain>
    </source>
</reference>
<sequence length="307" mass="32946">MTKMNVSAEVLHTVLTQEIRKVNSGVGWARWLDAAALFPTYGFGNAVLINLQMPHANFIAGAPAWARLGRQVVKSGAIKILAPVRAEVLFEDEAGEPTMDPQGSIRQGIIGFKVANVWDVAHTVGPRISLPAMVSQGTTAKLWGALVGDSRAHGLTVDVRWTAPEMDSYTDPGAGRIVVSNRLDPVAKVARLAHEVGHVRMHSGQQGKAEACYGIEEVEADSFAHIALARFGLPMETSSFDRVLVLADAVQPRSPESVIKAIGTRAVVASRRFLEATGHQISPMPKTAGKRLEHEAGTQAPYLGPEL</sequence>
<dbReference type="EMBL" id="BAAAHK010000009">
    <property type="protein sequence ID" value="GAA0946690.1"/>
    <property type="molecule type" value="Genomic_DNA"/>
</dbReference>
<dbReference type="Proteomes" id="UP001500542">
    <property type="component" value="Unassembled WGS sequence"/>
</dbReference>
<gene>
    <name evidence="3" type="ORF">GCM10009554_42850</name>
</gene>
<evidence type="ECO:0000256" key="1">
    <source>
        <dbReference type="SAM" id="MobiDB-lite"/>
    </source>
</evidence>
<organism evidence="3 4">
    <name type="scientific">Kribbella koreensis</name>
    <dbReference type="NCBI Taxonomy" id="57909"/>
    <lineage>
        <taxon>Bacteria</taxon>
        <taxon>Bacillati</taxon>
        <taxon>Actinomycetota</taxon>
        <taxon>Actinomycetes</taxon>
        <taxon>Propionibacteriales</taxon>
        <taxon>Kribbellaceae</taxon>
        <taxon>Kribbella</taxon>
    </lineage>
</organism>
<protein>
    <recommendedName>
        <fullName evidence="2">IrrE N-terminal-like domain-containing protein</fullName>
    </recommendedName>
</protein>
<accession>A0ABP4B6F9</accession>
<feature type="domain" description="IrrE N-terminal-like" evidence="2">
    <location>
        <begin position="168"/>
        <end position="216"/>
    </location>
</feature>
<dbReference type="InterPro" id="IPR010359">
    <property type="entry name" value="IrrE_HExxH"/>
</dbReference>
<dbReference type="Pfam" id="PF06114">
    <property type="entry name" value="Peptidase_M78"/>
    <property type="match status" value="1"/>
</dbReference>
<name>A0ABP4B6F9_9ACTN</name>
<proteinExistence type="predicted"/>
<evidence type="ECO:0000313" key="3">
    <source>
        <dbReference type="EMBL" id="GAA0946690.1"/>
    </source>
</evidence>